<reference evidence="1 2" key="1">
    <citation type="submission" date="2024-02" db="EMBL/GenBank/DDBJ databases">
        <authorList>
            <person name="Vignale AGUSTIN F."/>
            <person name="Sosa J E."/>
            <person name="Modenutti C."/>
        </authorList>
    </citation>
    <scope>NUCLEOTIDE SEQUENCE [LARGE SCALE GENOMIC DNA]</scope>
</reference>
<dbReference type="AlphaFoldDB" id="A0ABC8UW07"/>
<keyword evidence="2" id="KW-1185">Reference proteome</keyword>
<proteinExistence type="predicted"/>
<sequence>MGAAHDALACHGAAAYRSLDGIAHDLLAKASPHFSPCAPWAPLTVGPTPWALPLVPPSSGSLAALSIKVLPFIAEHPTSCSTPQLPPAEALSPTP</sequence>
<organism evidence="1 2">
    <name type="scientific">Ilex paraguariensis</name>
    <name type="common">yerba mate</name>
    <dbReference type="NCBI Taxonomy" id="185542"/>
    <lineage>
        <taxon>Eukaryota</taxon>
        <taxon>Viridiplantae</taxon>
        <taxon>Streptophyta</taxon>
        <taxon>Embryophyta</taxon>
        <taxon>Tracheophyta</taxon>
        <taxon>Spermatophyta</taxon>
        <taxon>Magnoliopsida</taxon>
        <taxon>eudicotyledons</taxon>
        <taxon>Gunneridae</taxon>
        <taxon>Pentapetalae</taxon>
        <taxon>asterids</taxon>
        <taxon>campanulids</taxon>
        <taxon>Aquifoliales</taxon>
        <taxon>Aquifoliaceae</taxon>
        <taxon>Ilex</taxon>
    </lineage>
</organism>
<gene>
    <name evidence="1" type="ORF">ILEXP_LOCUS55650</name>
</gene>
<name>A0ABC8UW07_9AQUA</name>
<evidence type="ECO:0000313" key="2">
    <source>
        <dbReference type="Proteomes" id="UP001642360"/>
    </source>
</evidence>
<dbReference type="EMBL" id="CAUOFW020009257">
    <property type="protein sequence ID" value="CAK9185267.1"/>
    <property type="molecule type" value="Genomic_DNA"/>
</dbReference>
<evidence type="ECO:0000313" key="1">
    <source>
        <dbReference type="EMBL" id="CAK9185267.1"/>
    </source>
</evidence>
<protein>
    <submittedName>
        <fullName evidence="1">Uncharacterized protein</fullName>
    </submittedName>
</protein>
<dbReference type="Proteomes" id="UP001642360">
    <property type="component" value="Unassembled WGS sequence"/>
</dbReference>
<comment type="caution">
    <text evidence="1">The sequence shown here is derived from an EMBL/GenBank/DDBJ whole genome shotgun (WGS) entry which is preliminary data.</text>
</comment>
<accession>A0ABC8UW07</accession>